<accession>A0A8D8U7E2</accession>
<proteinExistence type="predicted"/>
<sequence length="106" mass="11780">MRVRSVFLCGRCPGLSEQEICSILLWGKMSRFKRTRDNICYNVPIAGSNSSHCIEGHRVEAVWAISIHDKDSVDVLTCLLVNIDGRPSMQCEPKVIRGGEVCSSGR</sequence>
<dbReference type="EMBL" id="HBUF01339018">
    <property type="protein sequence ID" value="CAG6699435.1"/>
    <property type="molecule type" value="Transcribed_RNA"/>
</dbReference>
<evidence type="ECO:0000313" key="1">
    <source>
        <dbReference type="EMBL" id="CAG6699435.1"/>
    </source>
</evidence>
<organism evidence="1">
    <name type="scientific">Cacopsylla melanoneura</name>
    <dbReference type="NCBI Taxonomy" id="428564"/>
    <lineage>
        <taxon>Eukaryota</taxon>
        <taxon>Metazoa</taxon>
        <taxon>Ecdysozoa</taxon>
        <taxon>Arthropoda</taxon>
        <taxon>Hexapoda</taxon>
        <taxon>Insecta</taxon>
        <taxon>Pterygota</taxon>
        <taxon>Neoptera</taxon>
        <taxon>Paraneoptera</taxon>
        <taxon>Hemiptera</taxon>
        <taxon>Sternorrhyncha</taxon>
        <taxon>Psylloidea</taxon>
        <taxon>Psyllidae</taxon>
        <taxon>Psyllinae</taxon>
        <taxon>Cacopsylla</taxon>
    </lineage>
</organism>
<dbReference type="AlphaFoldDB" id="A0A8D8U7E2"/>
<name>A0A8D8U7E2_9HEMI</name>
<reference evidence="1" key="1">
    <citation type="submission" date="2021-05" db="EMBL/GenBank/DDBJ databases">
        <authorList>
            <person name="Alioto T."/>
            <person name="Alioto T."/>
            <person name="Gomez Garrido J."/>
        </authorList>
    </citation>
    <scope>NUCLEOTIDE SEQUENCE</scope>
</reference>
<protein>
    <submittedName>
        <fullName evidence="1">Uncharacterized protein</fullName>
    </submittedName>
</protein>